<dbReference type="RefSeq" id="WP_119955082.1">
    <property type="nucleotide sequence ID" value="NZ_QYUR01000003.1"/>
</dbReference>
<dbReference type="SUPFAM" id="SSF47413">
    <property type="entry name" value="lambda repressor-like DNA-binding domains"/>
    <property type="match status" value="1"/>
</dbReference>
<dbReference type="Pfam" id="PF01381">
    <property type="entry name" value="HTH_3"/>
    <property type="match status" value="1"/>
</dbReference>
<dbReference type="PANTHER" id="PTHR40661">
    <property type="match status" value="1"/>
</dbReference>
<reference evidence="5 6" key="1">
    <citation type="submission" date="2018-09" db="EMBL/GenBank/DDBJ databases">
        <authorList>
            <person name="Zhu H."/>
        </authorList>
    </citation>
    <scope>NUCLEOTIDE SEQUENCE [LARGE SCALE GENOMIC DNA]</scope>
    <source>
        <strain evidence="5 6">K1S02-6</strain>
    </source>
</reference>
<dbReference type="CDD" id="cd06529">
    <property type="entry name" value="S24_LexA-like"/>
    <property type="match status" value="1"/>
</dbReference>
<dbReference type="InterPro" id="IPR001387">
    <property type="entry name" value="Cro/C1-type_HTH"/>
</dbReference>
<dbReference type="GO" id="GO:0003677">
    <property type="term" value="F:DNA binding"/>
    <property type="evidence" value="ECO:0007669"/>
    <property type="project" value="UniProtKB-KW"/>
</dbReference>
<dbReference type="OrthoDB" id="9791537at2"/>
<comment type="caution">
    <text evidence="5">The sequence shown here is derived from an EMBL/GenBank/DDBJ whole genome shotgun (WGS) entry which is preliminary data.</text>
</comment>
<keyword evidence="1" id="KW-0805">Transcription regulation</keyword>
<dbReference type="Pfam" id="PF00717">
    <property type="entry name" value="Peptidase_S24"/>
    <property type="match status" value="1"/>
</dbReference>
<dbReference type="SMART" id="SM00530">
    <property type="entry name" value="HTH_XRE"/>
    <property type="match status" value="1"/>
</dbReference>
<evidence type="ECO:0000313" key="5">
    <source>
        <dbReference type="EMBL" id="RJG10950.1"/>
    </source>
</evidence>
<sequence>MERHERIAKAIAASGKKKGEIAKACGVANSAVTQWISGESKSLRPENLYALAAATGFRAEWLAIGAGLEHEEQEPGSPSEKDYALIPQYTAKGSAGSGYHNDHVELKGGLVFKRDWLKRMSLKETNLSVIYADGQSMEPTIAEGEVLLVDEADTEPKSGKVYALLRPNGEVSIKRLVQSFAGGWVISSDNLDKRAYPDEPISEDAIQQIGVIGRIVWRGGGM</sequence>
<dbReference type="InterPro" id="IPR036286">
    <property type="entry name" value="LexA/Signal_pep-like_sf"/>
</dbReference>
<dbReference type="EMBL" id="QYUR01000003">
    <property type="protein sequence ID" value="RJG10950.1"/>
    <property type="molecule type" value="Genomic_DNA"/>
</dbReference>
<protein>
    <submittedName>
        <fullName evidence="5">Helix-turn-helix transcriptional regulator</fullName>
    </submittedName>
</protein>
<dbReference type="InterPro" id="IPR010982">
    <property type="entry name" value="Lambda_DNA-bd_dom_sf"/>
</dbReference>
<feature type="domain" description="HTH cro/C1-type" evidence="4">
    <location>
        <begin position="7"/>
        <end position="62"/>
    </location>
</feature>
<name>A0A418XEY2_9PSED</name>
<dbReference type="PANTHER" id="PTHR40661:SF3">
    <property type="entry name" value="FELS-1 PROPHAGE TRANSCRIPTIONAL REGULATOR"/>
    <property type="match status" value="1"/>
</dbReference>
<evidence type="ECO:0000256" key="1">
    <source>
        <dbReference type="ARBA" id="ARBA00023015"/>
    </source>
</evidence>
<dbReference type="AlphaFoldDB" id="A0A418XEY2"/>
<dbReference type="InterPro" id="IPR039418">
    <property type="entry name" value="LexA-like"/>
</dbReference>
<dbReference type="SUPFAM" id="SSF51306">
    <property type="entry name" value="LexA/Signal peptidase"/>
    <property type="match status" value="1"/>
</dbReference>
<gene>
    <name evidence="5" type="ORF">D3879_14825</name>
</gene>
<dbReference type="Proteomes" id="UP000284021">
    <property type="component" value="Unassembled WGS sequence"/>
</dbReference>
<keyword evidence="2" id="KW-0238">DNA-binding</keyword>
<dbReference type="PROSITE" id="PS50943">
    <property type="entry name" value="HTH_CROC1"/>
    <property type="match status" value="1"/>
</dbReference>
<organism evidence="5 6">
    <name type="scientific">Pseudomonas cavernicola</name>
    <dbReference type="NCBI Taxonomy" id="2320866"/>
    <lineage>
        <taxon>Bacteria</taxon>
        <taxon>Pseudomonadati</taxon>
        <taxon>Pseudomonadota</taxon>
        <taxon>Gammaproteobacteria</taxon>
        <taxon>Pseudomonadales</taxon>
        <taxon>Pseudomonadaceae</taxon>
        <taxon>Pseudomonas</taxon>
    </lineage>
</organism>
<accession>A0A418XEY2</accession>
<dbReference type="InterPro" id="IPR015927">
    <property type="entry name" value="Peptidase_S24_S26A/B/C"/>
</dbReference>
<evidence type="ECO:0000256" key="2">
    <source>
        <dbReference type="ARBA" id="ARBA00023125"/>
    </source>
</evidence>
<evidence type="ECO:0000256" key="3">
    <source>
        <dbReference type="ARBA" id="ARBA00023163"/>
    </source>
</evidence>
<evidence type="ECO:0000259" key="4">
    <source>
        <dbReference type="PROSITE" id="PS50943"/>
    </source>
</evidence>
<dbReference type="Gene3D" id="1.10.260.40">
    <property type="entry name" value="lambda repressor-like DNA-binding domains"/>
    <property type="match status" value="1"/>
</dbReference>
<proteinExistence type="predicted"/>
<dbReference type="CDD" id="cd00093">
    <property type="entry name" value="HTH_XRE"/>
    <property type="match status" value="1"/>
</dbReference>
<dbReference type="Gene3D" id="2.10.109.10">
    <property type="entry name" value="Umud Fragment, subunit A"/>
    <property type="match status" value="1"/>
</dbReference>
<keyword evidence="6" id="KW-1185">Reference proteome</keyword>
<keyword evidence="3" id="KW-0804">Transcription</keyword>
<evidence type="ECO:0000313" key="6">
    <source>
        <dbReference type="Proteomes" id="UP000284021"/>
    </source>
</evidence>